<feature type="chain" id="PRO_5030928389" evidence="5">
    <location>
        <begin position="23"/>
        <end position="330"/>
    </location>
</feature>
<comment type="subcellular location">
    <subcellularLocation>
        <location evidence="1">Cell envelope</location>
    </subcellularLocation>
</comment>
<dbReference type="PANTHER" id="PTHR30532:SF24">
    <property type="entry name" value="FERRIC ENTEROBACTIN-BINDING PERIPLASMIC PROTEIN FEPB"/>
    <property type="match status" value="1"/>
</dbReference>
<evidence type="ECO:0000256" key="1">
    <source>
        <dbReference type="ARBA" id="ARBA00004196"/>
    </source>
</evidence>
<organism evidence="7 8">
    <name type="scientific">Microlunatus antarcticus</name>
    <dbReference type="NCBI Taxonomy" id="53388"/>
    <lineage>
        <taxon>Bacteria</taxon>
        <taxon>Bacillati</taxon>
        <taxon>Actinomycetota</taxon>
        <taxon>Actinomycetes</taxon>
        <taxon>Propionibacteriales</taxon>
        <taxon>Propionibacteriaceae</taxon>
        <taxon>Microlunatus</taxon>
    </lineage>
</organism>
<evidence type="ECO:0000256" key="5">
    <source>
        <dbReference type="SAM" id="SignalP"/>
    </source>
</evidence>
<dbReference type="PANTHER" id="PTHR30532">
    <property type="entry name" value="IRON III DICITRATE-BINDING PERIPLASMIC PROTEIN"/>
    <property type="match status" value="1"/>
</dbReference>
<dbReference type="InterPro" id="IPR002491">
    <property type="entry name" value="ABC_transptr_periplasmic_BD"/>
</dbReference>
<dbReference type="PROSITE" id="PS51257">
    <property type="entry name" value="PROKAR_LIPOPROTEIN"/>
    <property type="match status" value="1"/>
</dbReference>
<evidence type="ECO:0000313" key="8">
    <source>
        <dbReference type="Proteomes" id="UP000565572"/>
    </source>
</evidence>
<feature type="domain" description="Fe/B12 periplasmic-binding" evidence="6">
    <location>
        <begin position="56"/>
        <end position="330"/>
    </location>
</feature>
<evidence type="ECO:0000313" key="7">
    <source>
        <dbReference type="EMBL" id="MBB3326938.1"/>
    </source>
</evidence>
<comment type="caution">
    <text evidence="7">The sequence shown here is derived from an EMBL/GenBank/DDBJ whole genome shotgun (WGS) entry which is preliminary data.</text>
</comment>
<dbReference type="RefSeq" id="WP_183337830.1">
    <property type="nucleotide sequence ID" value="NZ_JACHZG010000001.1"/>
</dbReference>
<evidence type="ECO:0000256" key="2">
    <source>
        <dbReference type="ARBA" id="ARBA00008814"/>
    </source>
</evidence>
<sequence>MPLVRPLVVLLSVVALTACSPAADPGTAPPATSEAAQPWSYTTGFGEAVTLPTRPKVIVADAYSAAALWDYGIRPAGVFGYGLEPNASPLALGNADRAAMQVVGTGGELQIEKLAALKPDVVIGFGNVTTAGAGWTWWDEDVTKQATAVAPFVGVRSVGQKVPDVIEEYRRLAAALGADTTSASVVQAQNAFTAASETLAGTAKRRDLKAIALNGTAADLYVGGPGLPQLGLLNDLGATTVGPPSKTSADGEDWAEVSWELVPDYPADIVLAYVGSAKEFPEISVYRSLPAVKARQTLTWDDKMPFTYAQYASWLTEVDAVYGTAKKVAA</sequence>
<dbReference type="GO" id="GO:1901678">
    <property type="term" value="P:iron coordination entity transport"/>
    <property type="evidence" value="ECO:0007669"/>
    <property type="project" value="UniProtKB-ARBA"/>
</dbReference>
<dbReference type="Proteomes" id="UP000565572">
    <property type="component" value="Unassembled WGS sequence"/>
</dbReference>
<evidence type="ECO:0000256" key="4">
    <source>
        <dbReference type="ARBA" id="ARBA00022729"/>
    </source>
</evidence>
<dbReference type="PROSITE" id="PS50983">
    <property type="entry name" value="FE_B12_PBP"/>
    <property type="match status" value="1"/>
</dbReference>
<keyword evidence="4 5" id="KW-0732">Signal</keyword>
<dbReference type="Gene3D" id="3.40.50.1980">
    <property type="entry name" value="Nitrogenase molybdenum iron protein domain"/>
    <property type="match status" value="2"/>
</dbReference>
<name>A0A7W5JVA8_9ACTN</name>
<proteinExistence type="inferred from homology"/>
<accession>A0A7W5JVA8</accession>
<comment type="similarity">
    <text evidence="2">Belongs to the bacterial solute-binding protein 8 family.</text>
</comment>
<dbReference type="SUPFAM" id="SSF53807">
    <property type="entry name" value="Helical backbone' metal receptor"/>
    <property type="match status" value="1"/>
</dbReference>
<dbReference type="Pfam" id="PF01497">
    <property type="entry name" value="Peripla_BP_2"/>
    <property type="match status" value="1"/>
</dbReference>
<dbReference type="AlphaFoldDB" id="A0A7W5JVA8"/>
<evidence type="ECO:0000259" key="6">
    <source>
        <dbReference type="PROSITE" id="PS50983"/>
    </source>
</evidence>
<gene>
    <name evidence="7" type="ORF">FHX39_001882</name>
</gene>
<keyword evidence="3" id="KW-0813">Transport</keyword>
<dbReference type="EMBL" id="JACHZG010000001">
    <property type="protein sequence ID" value="MBB3326938.1"/>
    <property type="molecule type" value="Genomic_DNA"/>
</dbReference>
<reference evidence="7 8" key="1">
    <citation type="submission" date="2020-08" db="EMBL/GenBank/DDBJ databases">
        <title>Sequencing the genomes of 1000 actinobacteria strains.</title>
        <authorList>
            <person name="Klenk H.-P."/>
        </authorList>
    </citation>
    <scope>NUCLEOTIDE SEQUENCE [LARGE SCALE GENOMIC DNA]</scope>
    <source>
        <strain evidence="7 8">DSM 11053</strain>
    </source>
</reference>
<keyword evidence="8" id="KW-1185">Reference proteome</keyword>
<evidence type="ECO:0000256" key="3">
    <source>
        <dbReference type="ARBA" id="ARBA00022448"/>
    </source>
</evidence>
<protein>
    <submittedName>
        <fullName evidence="7">Iron complex transport system substrate-binding protein</fullName>
    </submittedName>
</protein>
<feature type="signal peptide" evidence="5">
    <location>
        <begin position="1"/>
        <end position="22"/>
    </location>
</feature>
<dbReference type="GO" id="GO:0030288">
    <property type="term" value="C:outer membrane-bounded periplasmic space"/>
    <property type="evidence" value="ECO:0007669"/>
    <property type="project" value="TreeGrafter"/>
</dbReference>
<dbReference type="InterPro" id="IPR051313">
    <property type="entry name" value="Bact_iron-sidero_bind"/>
</dbReference>